<evidence type="ECO:0000256" key="6">
    <source>
        <dbReference type="ARBA" id="ARBA00022670"/>
    </source>
</evidence>
<evidence type="ECO:0000256" key="11">
    <source>
        <dbReference type="ARBA" id="ARBA00022759"/>
    </source>
</evidence>
<keyword evidence="7" id="KW-0808">Transferase</keyword>
<feature type="domain" description="Peptidase A2" evidence="21">
    <location>
        <begin position="292"/>
        <end position="362"/>
    </location>
</feature>
<reference evidence="25" key="1">
    <citation type="submission" date="2025-08" db="UniProtKB">
        <authorList>
            <consortium name="Ensembl"/>
        </authorList>
    </citation>
    <scope>IDENTIFICATION</scope>
</reference>
<dbReference type="GO" id="GO:0019068">
    <property type="term" value="P:virion assembly"/>
    <property type="evidence" value="ECO:0007669"/>
    <property type="project" value="InterPro"/>
</dbReference>
<evidence type="ECO:0000256" key="15">
    <source>
        <dbReference type="ARBA" id="ARBA00022918"/>
    </source>
</evidence>
<dbReference type="CDD" id="cd09273">
    <property type="entry name" value="RNase_HI_RT_Bel"/>
    <property type="match status" value="1"/>
</dbReference>
<dbReference type="InterPro" id="IPR021109">
    <property type="entry name" value="Peptidase_aspartic_dom_sf"/>
</dbReference>
<dbReference type="GO" id="GO:0004190">
    <property type="term" value="F:aspartic-type endopeptidase activity"/>
    <property type="evidence" value="ECO:0007669"/>
    <property type="project" value="UniProtKB-KW"/>
</dbReference>
<evidence type="ECO:0000256" key="14">
    <source>
        <dbReference type="ARBA" id="ARBA00022884"/>
    </source>
</evidence>
<name>A0A8C9H6W0_9PRIM</name>
<dbReference type="Pfam" id="PF00665">
    <property type="entry name" value="rve"/>
    <property type="match status" value="1"/>
</dbReference>
<dbReference type="GO" id="GO:0003677">
    <property type="term" value="F:DNA binding"/>
    <property type="evidence" value="ECO:0007669"/>
    <property type="project" value="UniProtKB-KW"/>
</dbReference>
<evidence type="ECO:0000256" key="19">
    <source>
        <dbReference type="SAM" id="MobiDB-lite"/>
    </source>
</evidence>
<dbReference type="InterPro" id="IPR000477">
    <property type="entry name" value="RT_dom"/>
</dbReference>
<dbReference type="InterPro" id="IPR040643">
    <property type="entry name" value="MLVIN_C"/>
</dbReference>
<dbReference type="SMART" id="SM00343">
    <property type="entry name" value="ZnF_C2HC"/>
    <property type="match status" value="1"/>
</dbReference>
<dbReference type="GO" id="GO:0006508">
    <property type="term" value="P:proteolysis"/>
    <property type="evidence" value="ECO:0007669"/>
    <property type="project" value="UniProtKB-KW"/>
</dbReference>
<evidence type="ECO:0000256" key="12">
    <source>
        <dbReference type="ARBA" id="ARBA00022801"/>
    </source>
</evidence>
<dbReference type="Gene3D" id="4.10.60.10">
    <property type="entry name" value="Zinc finger, CCHC-type"/>
    <property type="match status" value="1"/>
</dbReference>
<dbReference type="Gene3D" id="3.30.70.270">
    <property type="match status" value="2"/>
</dbReference>
<dbReference type="InterPro" id="IPR051320">
    <property type="entry name" value="Viral_Replic_Matur_Polypro"/>
</dbReference>
<dbReference type="Pfam" id="PF00098">
    <property type="entry name" value="zf-CCHC"/>
    <property type="match status" value="1"/>
</dbReference>
<feature type="region of interest" description="Disordered" evidence="19">
    <location>
        <begin position="243"/>
        <end position="262"/>
    </location>
</feature>
<dbReference type="GO" id="GO:0003964">
    <property type="term" value="F:RNA-directed DNA polymerase activity"/>
    <property type="evidence" value="ECO:0007669"/>
    <property type="project" value="UniProtKB-KW"/>
</dbReference>
<dbReference type="PANTHER" id="PTHR33064:SF29">
    <property type="entry name" value="PEPTIDASE A2 DOMAIN-CONTAINING PROTEIN-RELATED"/>
    <property type="match status" value="1"/>
</dbReference>
<dbReference type="Gene3D" id="3.10.20.370">
    <property type="match status" value="1"/>
</dbReference>
<dbReference type="InterPro" id="IPR001995">
    <property type="entry name" value="Peptidase_A2_cat"/>
</dbReference>
<dbReference type="GO" id="GO:0006310">
    <property type="term" value="P:DNA recombination"/>
    <property type="evidence" value="ECO:0007669"/>
    <property type="project" value="UniProtKB-KW"/>
</dbReference>
<keyword evidence="16" id="KW-0238">DNA-binding</keyword>
<evidence type="ECO:0000256" key="8">
    <source>
        <dbReference type="ARBA" id="ARBA00022695"/>
    </source>
</evidence>
<evidence type="ECO:0000256" key="16">
    <source>
        <dbReference type="ARBA" id="ARBA00023125"/>
    </source>
</evidence>
<dbReference type="EC" id="3.1.26.4" evidence="3"/>
<dbReference type="Gene3D" id="1.10.375.10">
    <property type="entry name" value="Human Immunodeficiency Virus Type 1 Capsid Protein"/>
    <property type="match status" value="1"/>
</dbReference>
<keyword evidence="18" id="KW-0479">Metal-binding</keyword>
<reference evidence="25" key="2">
    <citation type="submission" date="2025-09" db="UniProtKB">
        <authorList>
            <consortium name="Ensembl"/>
        </authorList>
    </citation>
    <scope>IDENTIFICATION</scope>
</reference>
<dbReference type="InterPro" id="IPR001584">
    <property type="entry name" value="Integrase_cat-core"/>
</dbReference>
<dbReference type="Gene3D" id="1.10.340.70">
    <property type="match status" value="1"/>
</dbReference>
<dbReference type="Ensembl" id="ENSPTET00000023064.1">
    <property type="protein sequence ID" value="ENSPTEP00000015455.1"/>
    <property type="gene ID" value="ENSPTEG00000017141.1"/>
</dbReference>
<dbReference type="PROSITE" id="PS50994">
    <property type="entry name" value="INTEGRASE"/>
    <property type="match status" value="1"/>
</dbReference>
<dbReference type="InterPro" id="IPR036397">
    <property type="entry name" value="RNaseH_sf"/>
</dbReference>
<dbReference type="GO" id="GO:0000731">
    <property type="term" value="P:DNA synthesis involved in DNA repair"/>
    <property type="evidence" value="ECO:0007669"/>
    <property type="project" value="UniProtKB-ARBA"/>
</dbReference>
<dbReference type="Pfam" id="PF02093">
    <property type="entry name" value="Gag_p30"/>
    <property type="match status" value="1"/>
</dbReference>
<dbReference type="InterPro" id="IPR043502">
    <property type="entry name" value="DNA/RNA_pol_sf"/>
</dbReference>
<keyword evidence="14" id="KW-0694">RNA-binding</keyword>
<accession>A0A8C9H6W0</accession>
<evidence type="ECO:0000259" key="21">
    <source>
        <dbReference type="PROSITE" id="PS50175"/>
    </source>
</evidence>
<dbReference type="PANTHER" id="PTHR33064">
    <property type="entry name" value="POL PROTEIN"/>
    <property type="match status" value="1"/>
</dbReference>
<evidence type="ECO:0000256" key="7">
    <source>
        <dbReference type="ARBA" id="ARBA00022679"/>
    </source>
</evidence>
<comment type="similarity">
    <text evidence="2">Belongs to the beta type-B retroviral polymerase family. HERV class-II K(HML-2) pol subfamily.</text>
</comment>
<dbReference type="GO" id="GO:0003723">
    <property type="term" value="F:RNA binding"/>
    <property type="evidence" value="ECO:0007669"/>
    <property type="project" value="UniProtKB-KW"/>
</dbReference>
<keyword evidence="12" id="KW-0378">Hydrolase</keyword>
<dbReference type="CDD" id="cd03715">
    <property type="entry name" value="RT_ZFREV_like"/>
    <property type="match status" value="1"/>
</dbReference>
<evidence type="ECO:0000256" key="5">
    <source>
        <dbReference type="ARBA" id="ARBA00018735"/>
    </source>
</evidence>
<keyword evidence="8" id="KW-0548">Nucleotidyltransferase</keyword>
<dbReference type="GO" id="GO:0008270">
    <property type="term" value="F:zinc ion binding"/>
    <property type="evidence" value="ECO:0007669"/>
    <property type="project" value="UniProtKB-KW"/>
</dbReference>
<keyword evidence="9" id="KW-0540">Nuclease</keyword>
<dbReference type="SUPFAM" id="SSF53098">
    <property type="entry name" value="Ribonuclease H-like"/>
    <property type="match status" value="2"/>
</dbReference>
<dbReference type="InterPro" id="IPR043128">
    <property type="entry name" value="Rev_trsase/Diguanyl_cyclase"/>
</dbReference>
<dbReference type="Gene3D" id="2.30.30.850">
    <property type="match status" value="1"/>
</dbReference>
<keyword evidence="15" id="KW-0695">RNA-directed DNA polymerase</keyword>
<keyword evidence="13" id="KW-0460">Magnesium</keyword>
<dbReference type="SUPFAM" id="SSF47943">
    <property type="entry name" value="Retrovirus capsid protein, N-terminal core domain"/>
    <property type="match status" value="1"/>
</dbReference>
<dbReference type="Gene3D" id="2.40.70.10">
    <property type="entry name" value="Acid Proteases"/>
    <property type="match status" value="1"/>
</dbReference>
<evidence type="ECO:0000313" key="25">
    <source>
        <dbReference type="Ensembl" id="ENSPTEP00000015455.1"/>
    </source>
</evidence>
<dbReference type="FunFam" id="3.30.70.270:FF:000020">
    <property type="entry name" value="Transposon Tf2-6 polyprotein-like Protein"/>
    <property type="match status" value="1"/>
</dbReference>
<dbReference type="PROSITE" id="PS50879">
    <property type="entry name" value="RNASE_H_1"/>
    <property type="match status" value="1"/>
</dbReference>
<dbReference type="InterPro" id="IPR018061">
    <property type="entry name" value="Retropepsins"/>
</dbReference>
<evidence type="ECO:0000256" key="1">
    <source>
        <dbReference type="ARBA" id="ARBA00002884"/>
    </source>
</evidence>
<keyword evidence="18" id="KW-0863">Zinc-finger</keyword>
<dbReference type="Pfam" id="PF00075">
    <property type="entry name" value="RNase_H"/>
    <property type="match status" value="1"/>
</dbReference>
<dbReference type="PROSITE" id="PS50175">
    <property type="entry name" value="ASP_PROT_RETROV"/>
    <property type="match status" value="1"/>
</dbReference>
<dbReference type="InterPro" id="IPR012337">
    <property type="entry name" value="RNaseH-like_sf"/>
</dbReference>
<keyword evidence="26" id="KW-1185">Reference proteome</keyword>
<evidence type="ECO:0000256" key="2">
    <source>
        <dbReference type="ARBA" id="ARBA00010879"/>
    </source>
</evidence>
<dbReference type="Gene3D" id="3.10.10.10">
    <property type="entry name" value="HIV Type 1 Reverse Transcriptase, subunit A, domain 1"/>
    <property type="match status" value="1"/>
</dbReference>
<feature type="domain" description="RNase H type-1" evidence="23">
    <location>
        <begin position="905"/>
        <end position="1051"/>
    </location>
</feature>
<evidence type="ECO:0000256" key="17">
    <source>
        <dbReference type="ARBA" id="ARBA00023172"/>
    </source>
</evidence>
<keyword evidence="6" id="KW-0645">Protease</keyword>
<evidence type="ECO:0000256" key="10">
    <source>
        <dbReference type="ARBA" id="ARBA00022750"/>
    </source>
</evidence>
<evidence type="ECO:0000259" key="22">
    <source>
        <dbReference type="PROSITE" id="PS50878"/>
    </source>
</evidence>
<dbReference type="PROSITE" id="PS50007">
    <property type="entry name" value="PIPLC_X_DOMAIN"/>
    <property type="match status" value="1"/>
</dbReference>
<dbReference type="InterPro" id="IPR003036">
    <property type="entry name" value="Gag_P30"/>
</dbReference>
<dbReference type="GO" id="GO:0004523">
    <property type="term" value="F:RNA-DNA hybrid ribonuclease activity"/>
    <property type="evidence" value="ECO:0007669"/>
    <property type="project" value="UniProtKB-EC"/>
</dbReference>
<evidence type="ECO:0000256" key="4">
    <source>
        <dbReference type="ARBA" id="ARBA00012493"/>
    </source>
</evidence>
<dbReference type="InterPro" id="IPR036875">
    <property type="entry name" value="Znf_CCHC_sf"/>
</dbReference>
<evidence type="ECO:0000256" key="18">
    <source>
        <dbReference type="PROSITE-ProRule" id="PRU00047"/>
    </source>
</evidence>
<dbReference type="SUPFAM" id="SSF50630">
    <property type="entry name" value="Acid proteases"/>
    <property type="match status" value="1"/>
</dbReference>
<dbReference type="PROSITE" id="PS50878">
    <property type="entry name" value="RT_POL"/>
    <property type="match status" value="1"/>
</dbReference>
<dbReference type="Pfam" id="PF00077">
    <property type="entry name" value="RVP"/>
    <property type="match status" value="1"/>
</dbReference>
<dbReference type="Pfam" id="PF17919">
    <property type="entry name" value="RT_RNaseH_2"/>
    <property type="match status" value="1"/>
</dbReference>
<dbReference type="EC" id="2.7.7.49" evidence="4"/>
<evidence type="ECO:0000256" key="3">
    <source>
        <dbReference type="ARBA" id="ARBA00012180"/>
    </source>
</evidence>
<dbReference type="Proteomes" id="UP000694416">
    <property type="component" value="Unplaced"/>
</dbReference>
<dbReference type="Pfam" id="PF17921">
    <property type="entry name" value="Integrase_H2C2"/>
    <property type="match status" value="1"/>
</dbReference>
<organism evidence="25 26">
    <name type="scientific">Piliocolobus tephrosceles</name>
    <name type="common">Ugandan red Colobus</name>
    <dbReference type="NCBI Taxonomy" id="591936"/>
    <lineage>
        <taxon>Eukaryota</taxon>
        <taxon>Metazoa</taxon>
        <taxon>Chordata</taxon>
        <taxon>Craniata</taxon>
        <taxon>Vertebrata</taxon>
        <taxon>Euteleostomi</taxon>
        <taxon>Mammalia</taxon>
        <taxon>Eutheria</taxon>
        <taxon>Euarchontoglires</taxon>
        <taxon>Primates</taxon>
        <taxon>Haplorrhini</taxon>
        <taxon>Catarrhini</taxon>
        <taxon>Cercopithecidae</taxon>
        <taxon>Colobinae</taxon>
        <taxon>Piliocolobus</taxon>
    </lineage>
</organism>
<feature type="domain" description="Reverse transcriptase" evidence="22">
    <location>
        <begin position="471"/>
        <end position="662"/>
    </location>
</feature>
<dbReference type="GO" id="GO:0015074">
    <property type="term" value="P:DNA integration"/>
    <property type="evidence" value="ECO:0007669"/>
    <property type="project" value="InterPro"/>
</dbReference>
<dbReference type="InterPro" id="IPR001878">
    <property type="entry name" value="Znf_CCHC"/>
</dbReference>
<keyword evidence="17" id="KW-0233">DNA recombination</keyword>
<dbReference type="PROSITE" id="PS50158">
    <property type="entry name" value="ZF_CCHC"/>
    <property type="match status" value="1"/>
</dbReference>
<dbReference type="GO" id="GO:0006261">
    <property type="term" value="P:DNA-templated DNA replication"/>
    <property type="evidence" value="ECO:0007669"/>
    <property type="project" value="UniProtKB-ARBA"/>
</dbReference>
<dbReference type="SUPFAM" id="SSF57756">
    <property type="entry name" value="Retrovirus zinc finger-like domains"/>
    <property type="match status" value="1"/>
</dbReference>
<sequence>MPLLDSVLFTHQPTWDDCQQLLQILFTTEEQEKIQVEARKLVPGDDGQPTANPDLINAAFPLTRPRWDYDTAEGRGRLLVYRQTLMAGLRAAARKPTNLAKVYSVLQGKTESPAVYLERLMEAFRQFTPMDPEAPENQAAVVMSFVNQAAPDIKKKLQKLEDLEGKQVQDLLRIAQKVYNNRDAPEERQIKAIEKMTKVLAAVVQKEQLQSGETQSKRAPRRDLGKDQCAYCKETGHWIKDCPKKKQRQSGQGQWQPKPTPILVTQDMDLGGRRGDPLPEPRVTLQVEGSPVQFLVNTGAQHSVLVKPYGKLSDNSSWVQGGTGIKKYPWTTQRTVDLGTGKVSHSFLVSPESPCPLLGRDLLTKMGAQIHFQSGGPKVTDSQNKPISILTITLEDEYRLHQEQVPPDQDINSWLQRFPEAWAETGGLGLAKHRPAIFVEVKPGTDPVRVRQYPMPLEAKEGITPHIRRLLDQGVLRACHSPWNTPLLPVCKPNSKDYRPVQDLREVNKRVTDIHPTVPNPYTLLSTLNPEKQWHTVLDLKDAFFSLPLAPKSQELFAFEWTDPERGINGQLTWTRLPQGFKNSPTLFDEALHEDLGEYRRQHPEITLLQYVDDLLVAAKSPEACVQGTEDLLKTLGKLGYRASAKKAQICKSEVTYLGYVLKGGQRWLTSARKETVLHIPRPQSTRQVREFLGSAGFCRLWIPGFAELAKPLYQATKERQPFNWTEEAELAFQQIKTALLSAPLLGLPDVSTPFHLYVDESRGVAKAVLTQYLGPWRRPVAYLSKKLDPVATGWPPCLRIIAATALMVQDADKLIMGQELRVTTPHAIEGVLRQPPDRWISNARLTHYQGLLLNPLRITFLPPTTLNPASLLPNPDLETPIHDCSEILAQVHGVRKDLQDRPLPDADLIWFTDGSSFVYQGQRYAGAAVTSETEIVWAEPLPPGTSALKAELVALTQALKMGRDRKLTIYTDSRYAFATAHIHGAICRERGLLTAEGKNIKNKEEILALLAALWGPRKLAIVHCPGHQKATDSVSRGNNLAHQTAKNVAKTLTQLLALQLPDPGPKELPPNPEYSECDLQWIDKLPMAQILKNWWKDSENNIILPEKLGQRVLEQIHRSTHLGSRRILDLIRRSKLKIKDASRKADQVVKNCAVCQLNKAGNQPQSSGKRQRGDRPGAYWEVDFTEIKPGKYGYKYLLVFVDTFSGWTEAFPTKRETAQVVAKKILEEILPRYRFPVMIGSDNGPAFVAKVSQGLASILGADWKLHCAYRPQSSGQVERMNRTLKETLTKLTMETGANWVFLLPYSLFRVRNSPYKLGLTPYEIMYGRPPPIIPNLKDNLIKTKADDSLKLLFSLQTLQKVHEEVWPNLRELYKTGPPPEPHQFQPGDWVLIKCHRQETLEPRWKGPFQIILTTSTALKVEGIAAWIHYTHAKPVDPASDLVGPPAAWTIDRTKDNPLKLTLRRQQL</sequence>
<proteinExistence type="inferred from homology"/>
<evidence type="ECO:0000259" key="20">
    <source>
        <dbReference type="PROSITE" id="PS50158"/>
    </source>
</evidence>
<keyword evidence="11" id="KW-0255">Endonuclease</keyword>
<dbReference type="InterPro" id="IPR041577">
    <property type="entry name" value="RT_RNaseH_2"/>
</dbReference>
<dbReference type="InterPro" id="IPR008919">
    <property type="entry name" value="Retrov_capsid_N"/>
</dbReference>
<dbReference type="InterPro" id="IPR041588">
    <property type="entry name" value="Integrase_H2C2"/>
</dbReference>
<comment type="function">
    <text evidence="1">Catalyzes viral DNA integration into the host chromosome, by performing a series of DNA cutting and joining reactions. This enzyme activity takes place after virion entry into a cell and reverse transcription of the RNA genome in dsDNA. The first step in the integration process is 3' processing. This step requires a complex comprising the viral genome, matrix protein and integrase. This complex is called the pre-integration complex (PIC). The integrase protein removes 2 nucleotides from each 3' end of the viral DNA, leaving recessed CA OH's at the 3' ends. In the second step that requires cell division, the PIC enters cell nucleus. In the third step, termed strand transfer, the integrase protein joins the previously processed 3' ends to the 5' ends of strands of target cellular DNA at the site of integration. The last step is viral DNA integration into host chromosome.</text>
</comment>
<dbReference type="InterPro" id="IPR002156">
    <property type="entry name" value="RNaseH_domain"/>
</dbReference>
<dbReference type="CDD" id="cd06095">
    <property type="entry name" value="RP_RTVL_H_like"/>
    <property type="match status" value="1"/>
</dbReference>
<dbReference type="SUPFAM" id="SSF56672">
    <property type="entry name" value="DNA/RNA polymerases"/>
    <property type="match status" value="1"/>
</dbReference>
<keyword evidence="18" id="KW-0862">Zinc</keyword>
<evidence type="ECO:0000313" key="26">
    <source>
        <dbReference type="Proteomes" id="UP000694416"/>
    </source>
</evidence>
<protein>
    <recommendedName>
        <fullName evidence="5">Gag-Pol polyprotein</fullName>
        <ecNumber evidence="4">2.7.7.49</ecNumber>
        <ecNumber evidence="3">3.1.26.4</ecNumber>
    </recommendedName>
</protein>
<evidence type="ECO:0000256" key="13">
    <source>
        <dbReference type="ARBA" id="ARBA00022842"/>
    </source>
</evidence>
<feature type="domain" description="Integrase catalytic" evidence="24">
    <location>
        <begin position="1173"/>
        <end position="1330"/>
    </location>
</feature>
<evidence type="ECO:0000259" key="24">
    <source>
        <dbReference type="PROSITE" id="PS50994"/>
    </source>
</evidence>
<evidence type="ECO:0000259" key="23">
    <source>
        <dbReference type="PROSITE" id="PS50879"/>
    </source>
</evidence>
<evidence type="ECO:0000256" key="9">
    <source>
        <dbReference type="ARBA" id="ARBA00022722"/>
    </source>
</evidence>
<dbReference type="Pfam" id="PF18697">
    <property type="entry name" value="MLVIN_C"/>
    <property type="match status" value="1"/>
</dbReference>
<dbReference type="Pfam" id="PF00078">
    <property type="entry name" value="RVT_1"/>
    <property type="match status" value="1"/>
</dbReference>
<keyword evidence="10" id="KW-0064">Aspartyl protease</keyword>
<feature type="domain" description="CCHC-type" evidence="20">
    <location>
        <begin position="229"/>
        <end position="244"/>
    </location>
</feature>
<dbReference type="Gene3D" id="3.30.420.10">
    <property type="entry name" value="Ribonuclease H-like superfamily/Ribonuclease H"/>
    <property type="match status" value="2"/>
</dbReference>